<dbReference type="Gene3D" id="3.30.420.380">
    <property type="match status" value="1"/>
</dbReference>
<feature type="transmembrane region" description="Helical" evidence="2">
    <location>
        <begin position="185"/>
        <end position="203"/>
    </location>
</feature>
<dbReference type="Pfam" id="PF12693">
    <property type="entry name" value="GspL_C"/>
    <property type="match status" value="1"/>
</dbReference>
<dbReference type="InterPro" id="IPR025691">
    <property type="entry name" value="GspL_pp_dom"/>
</dbReference>
<dbReference type="Pfam" id="PF05134">
    <property type="entry name" value="T2SSL"/>
    <property type="match status" value="1"/>
</dbReference>
<feature type="domain" description="GspL periplasmic" evidence="4">
    <location>
        <begin position="184"/>
        <end position="257"/>
    </location>
</feature>
<evidence type="ECO:0000256" key="1">
    <source>
        <dbReference type="SAM" id="Coils"/>
    </source>
</evidence>
<proteinExistence type="predicted"/>
<feature type="domain" description="GspL cytoplasmic actin-ATPase-like" evidence="3">
    <location>
        <begin position="22"/>
        <end position="163"/>
    </location>
</feature>
<dbReference type="EMBL" id="FPHQ01000282">
    <property type="protein sequence ID" value="SFV78061.1"/>
    <property type="molecule type" value="Genomic_DNA"/>
</dbReference>
<dbReference type="AlphaFoldDB" id="A0A1W1DBS4"/>
<name>A0A1W1DBS4_9ZZZZ</name>
<keyword evidence="1" id="KW-0175">Coiled coil</keyword>
<dbReference type="InterPro" id="IPR024230">
    <property type="entry name" value="GspL_cyto_dom"/>
</dbReference>
<sequence length="290" mass="32785">MNIAYYNQDGFTIPLAQSLPQVVVIDSALVSVHTIELPRMSKSKLINAIAFKLEEAVLSDIDQLEFIPFKQSSPNIWDVIVIDRSVLTDIKNKLLNANIQPISIVPDFMLLAKHSNKVSYFEKDNQIIFRDGNHHGGKLAKQTFDQVFTDIEVLTKVDGFSQIVPTISLIKKGELSLWIHHLMPWLYPALALIVVIGLSTIQLNHSNKVLESQLQAITNNNQAIFKKTFPNTNKIVDMRKQAKQQLELAQQQAQNLRNDLLIALGKKTTPGKQLSKINYIDQLLTIKEIK</sequence>
<keyword evidence="2" id="KW-1133">Transmembrane helix</keyword>
<feature type="coiled-coil region" evidence="1">
    <location>
        <begin position="239"/>
        <end position="266"/>
    </location>
</feature>
<keyword evidence="2" id="KW-0472">Membrane</keyword>
<organism evidence="5">
    <name type="scientific">hydrothermal vent metagenome</name>
    <dbReference type="NCBI Taxonomy" id="652676"/>
    <lineage>
        <taxon>unclassified sequences</taxon>
        <taxon>metagenomes</taxon>
        <taxon>ecological metagenomes</taxon>
    </lineage>
</organism>
<protein>
    <submittedName>
        <fullName evidence="5">General secretion pathway protein L</fullName>
    </submittedName>
</protein>
<dbReference type="InterPro" id="IPR043129">
    <property type="entry name" value="ATPase_NBD"/>
</dbReference>
<gene>
    <name evidence="5" type="ORF">MNB_SUP05-10-584</name>
</gene>
<accession>A0A1W1DBS4</accession>
<dbReference type="SUPFAM" id="SSF53067">
    <property type="entry name" value="Actin-like ATPase domain"/>
    <property type="match status" value="1"/>
</dbReference>
<evidence type="ECO:0000313" key="5">
    <source>
        <dbReference type="EMBL" id="SFV78061.1"/>
    </source>
</evidence>
<reference evidence="5" key="1">
    <citation type="submission" date="2016-10" db="EMBL/GenBank/DDBJ databases">
        <authorList>
            <person name="de Groot N.N."/>
        </authorList>
    </citation>
    <scope>NUCLEOTIDE SEQUENCE</scope>
</reference>
<evidence type="ECO:0000259" key="3">
    <source>
        <dbReference type="Pfam" id="PF05134"/>
    </source>
</evidence>
<evidence type="ECO:0000256" key="2">
    <source>
        <dbReference type="SAM" id="Phobius"/>
    </source>
</evidence>
<evidence type="ECO:0000259" key="4">
    <source>
        <dbReference type="Pfam" id="PF12693"/>
    </source>
</evidence>
<keyword evidence="2" id="KW-0812">Transmembrane</keyword>